<proteinExistence type="inferred from homology"/>
<dbReference type="InterPro" id="IPR014729">
    <property type="entry name" value="Rossmann-like_a/b/a_fold"/>
</dbReference>
<dbReference type="InterPro" id="IPR012795">
    <property type="entry name" value="tRNA_Ile_lys_synt_N"/>
</dbReference>
<keyword evidence="4 7" id="KW-0547">Nucleotide-binding</keyword>
<evidence type="ECO:0000256" key="7">
    <source>
        <dbReference type="HAMAP-Rule" id="MF_01161"/>
    </source>
</evidence>
<evidence type="ECO:0000256" key="5">
    <source>
        <dbReference type="ARBA" id="ARBA00022840"/>
    </source>
</evidence>
<feature type="binding site" evidence="7">
    <location>
        <begin position="23"/>
        <end position="28"/>
    </location>
    <ligand>
        <name>ATP</name>
        <dbReference type="ChEBI" id="CHEBI:30616"/>
    </ligand>
</feature>
<dbReference type="InterPro" id="IPR015262">
    <property type="entry name" value="tRNA_Ile_lys_synt_subst-bd"/>
</dbReference>
<comment type="catalytic activity">
    <reaction evidence="6 7">
        <text>cytidine(34) in tRNA(Ile2) + L-lysine + ATP = lysidine(34) in tRNA(Ile2) + AMP + diphosphate + H(+)</text>
        <dbReference type="Rhea" id="RHEA:43744"/>
        <dbReference type="Rhea" id="RHEA-COMP:10625"/>
        <dbReference type="Rhea" id="RHEA-COMP:10670"/>
        <dbReference type="ChEBI" id="CHEBI:15378"/>
        <dbReference type="ChEBI" id="CHEBI:30616"/>
        <dbReference type="ChEBI" id="CHEBI:32551"/>
        <dbReference type="ChEBI" id="CHEBI:33019"/>
        <dbReference type="ChEBI" id="CHEBI:82748"/>
        <dbReference type="ChEBI" id="CHEBI:83665"/>
        <dbReference type="ChEBI" id="CHEBI:456215"/>
        <dbReference type="EC" id="6.3.4.19"/>
    </reaction>
</comment>
<comment type="function">
    <text evidence="7">Ligates lysine onto the cytidine present at position 34 of the AUA codon-specific tRNA(Ile) that contains the anticodon CAU, in an ATP-dependent manner. Cytidine is converted to lysidine, thus changing the amino acid specificity of the tRNA from methionine to isoleucine.</text>
</comment>
<keyword evidence="3 7" id="KW-0819">tRNA processing</keyword>
<protein>
    <recommendedName>
        <fullName evidence="7">tRNA(Ile)-lysidine synthase</fullName>
        <ecNumber evidence="7">6.3.4.19</ecNumber>
    </recommendedName>
    <alternativeName>
        <fullName evidence="7">tRNA(Ile)-2-lysyl-cytidine synthase</fullName>
    </alternativeName>
    <alternativeName>
        <fullName evidence="7">tRNA(Ile)-lysidine synthetase</fullName>
    </alternativeName>
</protein>
<evidence type="ECO:0000313" key="11">
    <source>
        <dbReference type="Proteomes" id="UP001320876"/>
    </source>
</evidence>
<evidence type="ECO:0000259" key="8">
    <source>
        <dbReference type="Pfam" id="PF01171"/>
    </source>
</evidence>
<evidence type="ECO:0000256" key="1">
    <source>
        <dbReference type="ARBA" id="ARBA00022490"/>
    </source>
</evidence>
<dbReference type="EMBL" id="JAPDDT010000005">
    <property type="protein sequence ID" value="MCW1923720.1"/>
    <property type="molecule type" value="Genomic_DNA"/>
</dbReference>
<dbReference type="Gene3D" id="3.40.50.620">
    <property type="entry name" value="HUPs"/>
    <property type="match status" value="1"/>
</dbReference>
<keyword evidence="5 7" id="KW-0067">ATP-binding</keyword>
<dbReference type="InterPro" id="IPR012094">
    <property type="entry name" value="tRNA_Ile_lys_synt"/>
</dbReference>
<dbReference type="HAMAP" id="MF_01161">
    <property type="entry name" value="tRNA_Ile_lys_synt"/>
    <property type="match status" value="1"/>
</dbReference>
<evidence type="ECO:0000256" key="4">
    <source>
        <dbReference type="ARBA" id="ARBA00022741"/>
    </source>
</evidence>
<dbReference type="PANTHER" id="PTHR43033">
    <property type="entry name" value="TRNA(ILE)-LYSIDINE SYNTHASE-RELATED"/>
    <property type="match status" value="1"/>
</dbReference>
<name>A0ABT3GJQ2_9BACT</name>
<dbReference type="PANTHER" id="PTHR43033:SF1">
    <property type="entry name" value="TRNA(ILE)-LYSIDINE SYNTHASE-RELATED"/>
    <property type="match status" value="1"/>
</dbReference>
<feature type="domain" description="tRNA(Ile)-lysidine/2-thiocytidine synthase N-terminal" evidence="8">
    <location>
        <begin position="18"/>
        <end position="201"/>
    </location>
</feature>
<dbReference type="RefSeq" id="WP_264487828.1">
    <property type="nucleotide sequence ID" value="NZ_JAPDDT010000005.1"/>
</dbReference>
<comment type="subcellular location">
    <subcellularLocation>
        <location evidence="7">Cytoplasm</location>
    </subcellularLocation>
</comment>
<dbReference type="InterPro" id="IPR011063">
    <property type="entry name" value="TilS/TtcA_N"/>
</dbReference>
<dbReference type="Pfam" id="PF01171">
    <property type="entry name" value="ATP_bind_3"/>
    <property type="match status" value="1"/>
</dbReference>
<dbReference type="NCBIfam" id="TIGR02432">
    <property type="entry name" value="lysidine_TilS_N"/>
    <property type="match status" value="1"/>
</dbReference>
<evidence type="ECO:0000256" key="3">
    <source>
        <dbReference type="ARBA" id="ARBA00022694"/>
    </source>
</evidence>
<comment type="similarity">
    <text evidence="7">Belongs to the tRNA(Ile)-lysidine synthase family.</text>
</comment>
<reference evidence="10 11" key="1">
    <citation type="submission" date="2022-10" db="EMBL/GenBank/DDBJ databases">
        <title>Luteolibacter arcticus strain CCTCC AB 2014275, whole genome shotgun sequencing project.</title>
        <authorList>
            <person name="Zhao G."/>
            <person name="Shen L."/>
        </authorList>
    </citation>
    <scope>NUCLEOTIDE SEQUENCE [LARGE SCALE GENOMIC DNA]</scope>
    <source>
        <strain evidence="10 11">CCTCC AB 2014275</strain>
    </source>
</reference>
<evidence type="ECO:0000259" key="9">
    <source>
        <dbReference type="Pfam" id="PF09179"/>
    </source>
</evidence>
<dbReference type="GO" id="GO:0032267">
    <property type="term" value="F:tRNA(Ile)-lysidine synthase activity"/>
    <property type="evidence" value="ECO:0007669"/>
    <property type="project" value="UniProtKB-EC"/>
</dbReference>
<comment type="caution">
    <text evidence="10">The sequence shown here is derived from an EMBL/GenBank/DDBJ whole genome shotgun (WGS) entry which is preliminary data.</text>
</comment>
<accession>A0ABT3GJQ2</accession>
<keyword evidence="1 7" id="KW-0963">Cytoplasm</keyword>
<dbReference type="Pfam" id="PF09179">
    <property type="entry name" value="TilS"/>
    <property type="match status" value="1"/>
</dbReference>
<organism evidence="10 11">
    <name type="scientific">Luteolibacter arcticus</name>
    <dbReference type="NCBI Taxonomy" id="1581411"/>
    <lineage>
        <taxon>Bacteria</taxon>
        <taxon>Pseudomonadati</taxon>
        <taxon>Verrucomicrobiota</taxon>
        <taxon>Verrucomicrobiia</taxon>
        <taxon>Verrucomicrobiales</taxon>
        <taxon>Verrucomicrobiaceae</taxon>
        <taxon>Luteolibacter</taxon>
    </lineage>
</organism>
<evidence type="ECO:0000313" key="10">
    <source>
        <dbReference type="EMBL" id="MCW1923720.1"/>
    </source>
</evidence>
<evidence type="ECO:0000256" key="2">
    <source>
        <dbReference type="ARBA" id="ARBA00022598"/>
    </source>
</evidence>
<dbReference type="EC" id="6.3.4.19" evidence="7"/>
<dbReference type="Proteomes" id="UP001320876">
    <property type="component" value="Unassembled WGS sequence"/>
</dbReference>
<dbReference type="SUPFAM" id="SSF52402">
    <property type="entry name" value="Adenine nucleotide alpha hydrolases-like"/>
    <property type="match status" value="1"/>
</dbReference>
<keyword evidence="2 7" id="KW-0436">Ligase</keyword>
<feature type="domain" description="tRNA(Ile)-lysidine synthase substrate-binding" evidence="9">
    <location>
        <begin position="248"/>
        <end position="313"/>
    </location>
</feature>
<keyword evidence="11" id="KW-1185">Reference proteome</keyword>
<sequence length="315" mass="34903">MPIPEVAWFDAAPKRKRYLAGISGGADSVALLHLLHRHGFREVIVCHLDHGLRGRASTGDARFVEKLAGSFGYPCESGKADVRAVMREKGDSLETAAREARHAFFALCSRKHRCPRLLLAHHADDQAETVLWNLLRGSRGLSGMQESQVLQVAGRPLECLRPLLSSRRDDLRGWLASEKLSWREDATNAKPIAARNRLRHEVLPLLSDIARRDVTDSLVRAAGSSSEHRMIERWAVKQAAVLDPQGRLHLPKLRTLPSELQAACLYDYLRSSGVAELSRDLVLRGLALLDVDGPPAVNLPGGRVLRRRAGRLFTA</sequence>
<comment type="domain">
    <text evidence="7">The N-terminal region contains the highly conserved SGGXDS motif, predicted to be a P-loop motif involved in ATP binding.</text>
</comment>
<dbReference type="CDD" id="cd01992">
    <property type="entry name" value="TilS_N"/>
    <property type="match status" value="1"/>
</dbReference>
<evidence type="ECO:0000256" key="6">
    <source>
        <dbReference type="ARBA" id="ARBA00048539"/>
    </source>
</evidence>
<gene>
    <name evidence="7 10" type="primary">tilS</name>
    <name evidence="10" type="ORF">OKA05_14230</name>
</gene>